<dbReference type="OrthoDB" id="10546790at2759"/>
<evidence type="ECO:0000313" key="2">
    <source>
        <dbReference type="Proteomes" id="UP000593576"/>
    </source>
</evidence>
<sequence length="143" mass="16710">MLEGTKLEPALINAFVEKWRFETYISSSMRRYGGSGCWRLKHNLRPTIRQGVKQMCWATEAQKLKSVVAYPFFSYGHGTAYHFYVPELNIDASHVGIPDELEGIRLLLDQQFEAEKLDEVHKIDLRGKTDKDWPKFHAKYIYI</sequence>
<accession>A0A7J9KVP2</accession>
<dbReference type="EMBL" id="JABFAF010000003">
    <property type="protein sequence ID" value="MBA0850498.1"/>
    <property type="molecule type" value="Genomic_DNA"/>
</dbReference>
<protein>
    <submittedName>
        <fullName evidence="1">Uncharacterized protein</fullName>
    </submittedName>
</protein>
<proteinExistence type="predicted"/>
<evidence type="ECO:0000313" key="1">
    <source>
        <dbReference type="EMBL" id="MBA0850498.1"/>
    </source>
</evidence>
<name>A0A7J9KVP2_GOSSC</name>
<comment type="caution">
    <text evidence="1">The sequence shown here is derived from an EMBL/GenBank/DDBJ whole genome shotgun (WGS) entry which is preliminary data.</text>
</comment>
<gene>
    <name evidence="1" type="ORF">Goshw_000242</name>
</gene>
<dbReference type="Proteomes" id="UP000593576">
    <property type="component" value="Unassembled WGS sequence"/>
</dbReference>
<reference evidence="1 2" key="1">
    <citation type="journal article" date="2019" name="Genome Biol. Evol.">
        <title>Insights into the evolution of the New World diploid cottons (Gossypium, subgenus Houzingenia) based on genome sequencing.</title>
        <authorList>
            <person name="Grover C.E."/>
            <person name="Arick M.A. 2nd"/>
            <person name="Thrash A."/>
            <person name="Conover J.L."/>
            <person name="Sanders W.S."/>
            <person name="Peterson D.G."/>
            <person name="Frelichowski J.E."/>
            <person name="Scheffler J.A."/>
            <person name="Scheffler B.E."/>
            <person name="Wendel J.F."/>
        </authorList>
    </citation>
    <scope>NUCLEOTIDE SEQUENCE [LARGE SCALE GENOMIC DNA]</scope>
    <source>
        <strain evidence="1">1</strain>
        <tissue evidence="1">Leaf</tissue>
    </source>
</reference>
<dbReference type="AlphaFoldDB" id="A0A7J9KVP2"/>
<organism evidence="1 2">
    <name type="scientific">Gossypium schwendimanii</name>
    <name type="common">Cotton</name>
    <dbReference type="NCBI Taxonomy" id="34291"/>
    <lineage>
        <taxon>Eukaryota</taxon>
        <taxon>Viridiplantae</taxon>
        <taxon>Streptophyta</taxon>
        <taxon>Embryophyta</taxon>
        <taxon>Tracheophyta</taxon>
        <taxon>Spermatophyta</taxon>
        <taxon>Magnoliopsida</taxon>
        <taxon>eudicotyledons</taxon>
        <taxon>Gunneridae</taxon>
        <taxon>Pentapetalae</taxon>
        <taxon>rosids</taxon>
        <taxon>malvids</taxon>
        <taxon>Malvales</taxon>
        <taxon>Malvaceae</taxon>
        <taxon>Malvoideae</taxon>
        <taxon>Gossypium</taxon>
    </lineage>
</organism>
<keyword evidence="2" id="KW-1185">Reference proteome</keyword>